<dbReference type="AlphaFoldDB" id="A0AAW2JLH1"/>
<comment type="caution">
    <text evidence="1">The sequence shown here is derived from an EMBL/GenBank/DDBJ whole genome shotgun (WGS) entry which is preliminary data.</text>
</comment>
<dbReference type="InterPro" id="IPR021109">
    <property type="entry name" value="Peptidase_aspartic_dom_sf"/>
</dbReference>
<protein>
    <recommendedName>
        <fullName evidence="2">Ty3-gypsy retrotransposon protein</fullName>
    </recommendedName>
</protein>
<feature type="non-terminal residue" evidence="1">
    <location>
        <position position="334"/>
    </location>
</feature>
<reference evidence="1" key="1">
    <citation type="submission" date="2020-06" db="EMBL/GenBank/DDBJ databases">
        <authorList>
            <person name="Li T."/>
            <person name="Hu X."/>
            <person name="Zhang T."/>
            <person name="Song X."/>
            <person name="Zhang H."/>
            <person name="Dai N."/>
            <person name="Sheng W."/>
            <person name="Hou X."/>
            <person name="Wei L."/>
        </authorList>
    </citation>
    <scope>NUCLEOTIDE SEQUENCE</scope>
    <source>
        <strain evidence="1">G01</strain>
        <tissue evidence="1">Leaf</tissue>
    </source>
</reference>
<proteinExistence type="predicted"/>
<evidence type="ECO:0000313" key="1">
    <source>
        <dbReference type="EMBL" id="KAL0295290.1"/>
    </source>
</evidence>
<dbReference type="CDD" id="cd00303">
    <property type="entry name" value="retropepsin_like"/>
    <property type="match status" value="1"/>
</dbReference>
<reference evidence="1" key="2">
    <citation type="journal article" date="2024" name="Plant">
        <title>Genomic evolution and insights into agronomic trait innovations of Sesamum species.</title>
        <authorList>
            <person name="Miao H."/>
            <person name="Wang L."/>
            <person name="Qu L."/>
            <person name="Liu H."/>
            <person name="Sun Y."/>
            <person name="Le M."/>
            <person name="Wang Q."/>
            <person name="Wei S."/>
            <person name="Zheng Y."/>
            <person name="Lin W."/>
            <person name="Duan Y."/>
            <person name="Cao H."/>
            <person name="Xiong S."/>
            <person name="Wang X."/>
            <person name="Wei L."/>
            <person name="Li C."/>
            <person name="Ma Q."/>
            <person name="Ju M."/>
            <person name="Zhao R."/>
            <person name="Li G."/>
            <person name="Mu C."/>
            <person name="Tian Q."/>
            <person name="Mei H."/>
            <person name="Zhang T."/>
            <person name="Gao T."/>
            <person name="Zhang H."/>
        </authorList>
    </citation>
    <scope>NUCLEOTIDE SEQUENCE</scope>
    <source>
        <strain evidence="1">G01</strain>
    </source>
</reference>
<dbReference type="Gene3D" id="2.40.70.10">
    <property type="entry name" value="Acid Proteases"/>
    <property type="match status" value="1"/>
</dbReference>
<gene>
    <name evidence="1" type="ORF">Sangu_2512400</name>
</gene>
<name>A0AAW2JLH1_9LAMI</name>
<sequence>MDERARGQTSEDEIHSRLDQVMEVKEGLLAFVLNVEHSLLTVQQQLQSVVEQLQQYNRNKSILGEGLTASVEKGSSSRAVMHNSFRQESSSIPRQEHHTHQNIGTYSALNKMEFPSFDGENSRGWVRRCVRYFQLIPIPDDQKVPMASVYMQGKVELWYQGYIERKEFQPWDELVFSVLERNILSVLSSKRLINLAGTLSLNPPLDLNKRVPLLGTTPKPRGADTNKSICCSVMRKPQDYDKVVQEGQQVENEEVEEDMAVSLHAMKGSVNCKTLKVKGWVGGKEVLILIDCGSTHCFIDEEVAGALGCEMDNTTPMIIMVADGSKLIKKLICP</sequence>
<accession>A0AAW2JLH1</accession>
<evidence type="ECO:0008006" key="2">
    <source>
        <dbReference type="Google" id="ProtNLM"/>
    </source>
</evidence>
<organism evidence="1">
    <name type="scientific">Sesamum angustifolium</name>
    <dbReference type="NCBI Taxonomy" id="2727405"/>
    <lineage>
        <taxon>Eukaryota</taxon>
        <taxon>Viridiplantae</taxon>
        <taxon>Streptophyta</taxon>
        <taxon>Embryophyta</taxon>
        <taxon>Tracheophyta</taxon>
        <taxon>Spermatophyta</taxon>
        <taxon>Magnoliopsida</taxon>
        <taxon>eudicotyledons</taxon>
        <taxon>Gunneridae</taxon>
        <taxon>Pentapetalae</taxon>
        <taxon>asterids</taxon>
        <taxon>lamiids</taxon>
        <taxon>Lamiales</taxon>
        <taxon>Pedaliaceae</taxon>
        <taxon>Sesamum</taxon>
    </lineage>
</organism>
<dbReference type="EMBL" id="JACGWK010000730">
    <property type="protein sequence ID" value="KAL0295290.1"/>
    <property type="molecule type" value="Genomic_DNA"/>
</dbReference>
<dbReference type="Pfam" id="PF13650">
    <property type="entry name" value="Asp_protease_2"/>
    <property type="match status" value="1"/>
</dbReference>